<evidence type="ECO:0000256" key="3">
    <source>
        <dbReference type="ARBA" id="ARBA00023157"/>
    </source>
</evidence>
<dbReference type="InterPro" id="IPR050553">
    <property type="entry name" value="Thioredoxin_ResA/DsbE_sf"/>
</dbReference>
<dbReference type="AlphaFoldDB" id="A0AAE6MGB4"/>
<evidence type="ECO:0000256" key="2">
    <source>
        <dbReference type="ARBA" id="ARBA00022748"/>
    </source>
</evidence>
<dbReference type="GO" id="GO:0030313">
    <property type="term" value="C:cell envelope"/>
    <property type="evidence" value="ECO:0007669"/>
    <property type="project" value="UniProtKB-SubCell"/>
</dbReference>
<organism evidence="6 8">
    <name type="scientific">Mucilaginibacter rubeus</name>
    <dbReference type="NCBI Taxonomy" id="2027860"/>
    <lineage>
        <taxon>Bacteria</taxon>
        <taxon>Pseudomonadati</taxon>
        <taxon>Bacteroidota</taxon>
        <taxon>Sphingobacteriia</taxon>
        <taxon>Sphingobacteriales</taxon>
        <taxon>Sphingobacteriaceae</taxon>
        <taxon>Mucilaginibacter</taxon>
    </lineage>
</organism>
<dbReference type="InterPro" id="IPR012336">
    <property type="entry name" value="Thioredoxin-like_fold"/>
</dbReference>
<dbReference type="Proteomes" id="UP000663940">
    <property type="component" value="Chromosome"/>
</dbReference>
<dbReference type="InterPro" id="IPR036249">
    <property type="entry name" value="Thioredoxin-like_sf"/>
</dbReference>
<evidence type="ECO:0000256" key="1">
    <source>
        <dbReference type="ARBA" id="ARBA00004196"/>
    </source>
</evidence>
<dbReference type="InterPro" id="IPR013766">
    <property type="entry name" value="Thioredoxin_domain"/>
</dbReference>
<dbReference type="Gene3D" id="3.40.30.10">
    <property type="entry name" value="Glutaredoxin"/>
    <property type="match status" value="1"/>
</dbReference>
<evidence type="ECO:0000256" key="4">
    <source>
        <dbReference type="ARBA" id="ARBA00023284"/>
    </source>
</evidence>
<dbReference type="PROSITE" id="PS00194">
    <property type="entry name" value="THIOREDOXIN_1"/>
    <property type="match status" value="1"/>
</dbReference>
<dbReference type="CDD" id="cd02966">
    <property type="entry name" value="TlpA_like_family"/>
    <property type="match status" value="1"/>
</dbReference>
<dbReference type="SUPFAM" id="SSF52833">
    <property type="entry name" value="Thioredoxin-like"/>
    <property type="match status" value="1"/>
</dbReference>
<dbReference type="InterPro" id="IPR025380">
    <property type="entry name" value="DUF4369"/>
</dbReference>
<name>A0AAE6MGB4_9SPHI</name>
<evidence type="ECO:0000313" key="9">
    <source>
        <dbReference type="Proteomes" id="UP000663940"/>
    </source>
</evidence>
<keyword evidence="3" id="KW-1015">Disulfide bond</keyword>
<comment type="subcellular location">
    <subcellularLocation>
        <location evidence="1">Cell envelope</location>
    </subcellularLocation>
</comment>
<dbReference type="GO" id="GO:0017004">
    <property type="term" value="P:cytochrome complex assembly"/>
    <property type="evidence" value="ECO:0007669"/>
    <property type="project" value="UniProtKB-KW"/>
</dbReference>
<dbReference type="PANTHER" id="PTHR42852:SF6">
    <property type="entry name" value="THIOL:DISULFIDE INTERCHANGE PROTEIN DSBE"/>
    <property type="match status" value="1"/>
</dbReference>
<dbReference type="EMBL" id="CP071880">
    <property type="protein sequence ID" value="QTE48929.1"/>
    <property type="molecule type" value="Genomic_DNA"/>
</dbReference>
<dbReference type="PROSITE" id="PS51352">
    <property type="entry name" value="THIOREDOXIN_2"/>
    <property type="match status" value="1"/>
</dbReference>
<dbReference type="Proteomes" id="UP000250557">
    <property type="component" value="Chromosome"/>
</dbReference>
<accession>A0AAE6MGB4</accession>
<protein>
    <submittedName>
        <fullName evidence="6">AhpC/TSA family protein</fullName>
    </submittedName>
</protein>
<evidence type="ECO:0000259" key="5">
    <source>
        <dbReference type="PROSITE" id="PS51352"/>
    </source>
</evidence>
<evidence type="ECO:0000313" key="6">
    <source>
        <dbReference type="EMBL" id="QEM02331.1"/>
    </source>
</evidence>
<gene>
    <name evidence="6" type="ORF">DIU31_001900</name>
    <name evidence="7" type="ORF">J3L21_25850</name>
</gene>
<dbReference type="EMBL" id="CP043451">
    <property type="protein sequence ID" value="QEM02331.1"/>
    <property type="molecule type" value="Genomic_DNA"/>
</dbReference>
<evidence type="ECO:0000313" key="8">
    <source>
        <dbReference type="Proteomes" id="UP000250557"/>
    </source>
</evidence>
<dbReference type="Pfam" id="PF14289">
    <property type="entry name" value="DUF4369"/>
    <property type="match status" value="1"/>
</dbReference>
<evidence type="ECO:0000313" key="7">
    <source>
        <dbReference type="EMBL" id="QTE48929.1"/>
    </source>
</evidence>
<dbReference type="RefSeq" id="WP_112652878.1">
    <property type="nucleotide sequence ID" value="NZ_CP043451.1"/>
</dbReference>
<dbReference type="Pfam" id="PF13905">
    <property type="entry name" value="Thioredoxin_8"/>
    <property type="match status" value="1"/>
</dbReference>
<proteinExistence type="predicted"/>
<dbReference type="InterPro" id="IPR017937">
    <property type="entry name" value="Thioredoxin_CS"/>
</dbReference>
<dbReference type="PROSITE" id="PS51257">
    <property type="entry name" value="PROKAR_LIPOPROTEIN"/>
    <property type="match status" value="1"/>
</dbReference>
<reference evidence="6 8" key="1">
    <citation type="submission" date="2019-08" db="EMBL/GenBank/DDBJ databases">
        <title>Comparative genome analysis confer to the adaptation heavy metal polluted environment.</title>
        <authorList>
            <person name="Li Y."/>
        </authorList>
    </citation>
    <scope>NUCLEOTIDE SEQUENCE [LARGE SCALE GENOMIC DNA]</scope>
    <source>
        <strain evidence="6 8">P2</strain>
    </source>
</reference>
<keyword evidence="4" id="KW-0676">Redox-active center</keyword>
<keyword evidence="9" id="KW-1185">Reference proteome</keyword>
<reference evidence="7 9" key="2">
    <citation type="submission" date="2021-03" db="EMBL/GenBank/DDBJ databases">
        <title>Mucilaginibacter strains isolated from gold and copper mining confer multi heavy-metal resistance.</title>
        <authorList>
            <person name="Li Y."/>
        </authorList>
    </citation>
    <scope>NUCLEOTIDE SEQUENCE [LARGE SCALE GENOMIC DNA]</scope>
    <source>
        <strain evidence="7 9">P2-4</strain>
    </source>
</reference>
<sequence>MKKPYYLILLILISLFSCKRNNGVTIKGDIRGLKSKWVYYKPVFPQMVRPSDSAKVTDGKFEFNFQSDTAFFANLVSISYLDEKGLRKPIVVANPYEPAKNHSRYTDFVLGPGLTTITGDFSKNTGAILNGGTQTDFYLRNITLPFIQMSEDSAVRNKQAARVERIIKRVPDAYWTLYAFNNLRFYFNQKELKSFYAMFGNEAKSSYYGRRLKLFIDNQPLSQNQFVNSIFADQEAKPVTLIDNTKKLNMVIFWASWCGPCRREIPSLRRITEQFSKDDVRFVSVSLDAKKENWLQALKKENMSWQQLIIPQQEYVKAQAKYNLSLIPKIYLVNNKNVIVKKIDGFDDGNEDRVKTFIADYLSKN</sequence>
<feature type="domain" description="Thioredoxin" evidence="5">
    <location>
        <begin position="220"/>
        <end position="363"/>
    </location>
</feature>
<dbReference type="PANTHER" id="PTHR42852">
    <property type="entry name" value="THIOL:DISULFIDE INTERCHANGE PROTEIN DSBE"/>
    <property type="match status" value="1"/>
</dbReference>
<keyword evidence="2" id="KW-0201">Cytochrome c-type biogenesis</keyword>